<feature type="transmembrane region" description="Helical" evidence="5">
    <location>
        <begin position="63"/>
        <end position="82"/>
    </location>
</feature>
<feature type="transmembrane region" description="Helical" evidence="5">
    <location>
        <begin position="34"/>
        <end position="51"/>
    </location>
</feature>
<protein>
    <submittedName>
        <fullName evidence="6">CvpA family protein</fullName>
    </submittedName>
</protein>
<dbReference type="Pfam" id="PF02674">
    <property type="entry name" value="Colicin_V"/>
    <property type="match status" value="1"/>
</dbReference>
<feature type="transmembrane region" description="Helical" evidence="5">
    <location>
        <begin position="103"/>
        <end position="123"/>
    </location>
</feature>
<name>A0ABT3E320_9LACO</name>
<evidence type="ECO:0000256" key="2">
    <source>
        <dbReference type="ARBA" id="ARBA00022692"/>
    </source>
</evidence>
<accession>A0ABT3E320</accession>
<evidence type="ECO:0000256" key="5">
    <source>
        <dbReference type="SAM" id="Phobius"/>
    </source>
</evidence>
<keyword evidence="7" id="KW-1185">Reference proteome</keyword>
<feature type="transmembrane region" description="Helical" evidence="5">
    <location>
        <begin position="6"/>
        <end position="22"/>
    </location>
</feature>
<dbReference type="Proteomes" id="UP001526225">
    <property type="component" value="Unassembled WGS sequence"/>
</dbReference>
<dbReference type="EMBL" id="JAOZFE010000001">
    <property type="protein sequence ID" value="MCW0952797.1"/>
    <property type="molecule type" value="Genomic_DNA"/>
</dbReference>
<dbReference type="RefSeq" id="WP_213409399.1">
    <property type="nucleotide sequence ID" value="NZ_CP074441.1"/>
</dbReference>
<organism evidence="6 7">
    <name type="scientific">Weissella ceti</name>
    <dbReference type="NCBI Taxonomy" id="759620"/>
    <lineage>
        <taxon>Bacteria</taxon>
        <taxon>Bacillati</taxon>
        <taxon>Bacillota</taxon>
        <taxon>Bacilli</taxon>
        <taxon>Lactobacillales</taxon>
        <taxon>Lactobacillaceae</taxon>
        <taxon>Weissella</taxon>
    </lineage>
</organism>
<evidence type="ECO:0000256" key="1">
    <source>
        <dbReference type="ARBA" id="ARBA00004141"/>
    </source>
</evidence>
<evidence type="ECO:0000256" key="4">
    <source>
        <dbReference type="ARBA" id="ARBA00023136"/>
    </source>
</evidence>
<dbReference type="InterPro" id="IPR003825">
    <property type="entry name" value="Colicin-V_CvpA"/>
</dbReference>
<keyword evidence="3 5" id="KW-1133">Transmembrane helix</keyword>
<comment type="subcellular location">
    <subcellularLocation>
        <location evidence="1">Membrane</location>
        <topology evidence="1">Multi-pass membrane protein</topology>
    </subcellularLocation>
</comment>
<evidence type="ECO:0000313" key="7">
    <source>
        <dbReference type="Proteomes" id="UP001526225"/>
    </source>
</evidence>
<dbReference type="PANTHER" id="PTHR37306:SF1">
    <property type="entry name" value="COLICIN V PRODUCTION PROTEIN"/>
    <property type="match status" value="1"/>
</dbReference>
<evidence type="ECO:0000313" key="6">
    <source>
        <dbReference type="EMBL" id="MCW0952797.1"/>
    </source>
</evidence>
<keyword evidence="2 5" id="KW-0812">Transmembrane</keyword>
<proteinExistence type="predicted"/>
<dbReference type="PANTHER" id="PTHR37306">
    <property type="entry name" value="COLICIN V PRODUCTION PROTEIN"/>
    <property type="match status" value="1"/>
</dbReference>
<evidence type="ECO:0000256" key="3">
    <source>
        <dbReference type="ARBA" id="ARBA00022989"/>
    </source>
</evidence>
<gene>
    <name evidence="6" type="ORF">OIT44_01780</name>
</gene>
<comment type="caution">
    <text evidence="6">The sequence shown here is derived from an EMBL/GenBank/DDBJ whole genome shotgun (WGS) entry which is preliminary data.</text>
</comment>
<sequence>MILSIVIALMLVMSFKTGYYYGFVRSIVRMTGRFVVLLFATILTLPVSTWLATTVFNEPAANFLFKTITFGVLMTFGGSVWHRFERVMHIFNKIPLIGFFNRLTGSIVYVALAYLMIYILLLVTKDWSIDWYQIQLQHSHLAQWMLNETPTYTNGLTDWLMTQIRRIG</sequence>
<reference evidence="6 7" key="1">
    <citation type="submission" date="2022-10" db="EMBL/GenBank/DDBJ databases">
        <title>Weissella fermenti sp. nov., isolated from fermented cabbage.</title>
        <authorList>
            <person name="Lee J.K."/>
            <person name="Baek J.H."/>
            <person name="Choi D.G."/>
            <person name="Kim J.M."/>
            <person name="Jeon C.O."/>
        </authorList>
    </citation>
    <scope>NUCLEOTIDE SEQUENCE [LARGE SCALE GENOMIC DNA]</scope>
    <source>
        <strain evidence="6 7">KACC 18534</strain>
    </source>
</reference>
<keyword evidence="4 5" id="KW-0472">Membrane</keyword>